<dbReference type="Proteomes" id="UP000306420">
    <property type="component" value="Unassembled WGS sequence"/>
</dbReference>
<evidence type="ECO:0000313" key="3">
    <source>
        <dbReference type="Proteomes" id="UP000306420"/>
    </source>
</evidence>
<dbReference type="RefSeq" id="WP_138403427.1">
    <property type="nucleotide sequence ID" value="NZ_VBSP01000001.1"/>
</dbReference>
<sequence>MDEKKRYRFTKNQIKQASEISIYDYVKAHDFGKIINDSGNYVKLSYMNHDSIVIDKKKNYFIHNANSYDKNAKGNLINFIQYINKNEIGFQEAVHQALLFGKTNSKNQTVVIEDEQKDFFEYDYKQAKHNWTLERYLTRERKINPDIVKYLLKENYIMQDVRNNIIFNWTQDGKPPTKDNPIIGATQQLTEKVDSDNPNKYIKMNSEKYHGFNISIGEKTNKIYAFEASIDLLSYWTIHKNELNNCRLISLEGVKDGTLFKMLADDYTKEPRNLTVYLSVDNDKAGHLFLDNHIQSVGKSHSIEYKQNIPDYNAINSDQYQEIINVAEQFKLPKELMLAFWQYDRPFINDKEKLTKVYQGDIPQDIKIFSELYKENRENKNEVFKSLELSSRQIDRINEWQNTFKAHNHTLKDNILKDWNDVLKSEVSIKKKSP</sequence>
<gene>
    <name evidence="2" type="ORF">FEZ33_00520</name>
</gene>
<accession>A0A5R9EG53</accession>
<comment type="caution">
    <text evidence="2">The sequence shown here is derived from an EMBL/GenBank/DDBJ whole genome shotgun (WGS) entry which is preliminary data.</text>
</comment>
<dbReference type="Pfam" id="PF13154">
    <property type="entry name" value="DUF3991"/>
    <property type="match status" value="1"/>
</dbReference>
<dbReference type="InterPro" id="IPR025054">
    <property type="entry name" value="DUF3991"/>
</dbReference>
<dbReference type="Pfam" id="PF13155">
    <property type="entry name" value="Toprim_2"/>
    <property type="match status" value="1"/>
</dbReference>
<dbReference type="Gene3D" id="3.40.1360.10">
    <property type="match status" value="1"/>
</dbReference>
<name>A0A5R9EG53_9LACT</name>
<dbReference type="OrthoDB" id="9803716at2"/>
<evidence type="ECO:0000259" key="1">
    <source>
        <dbReference type="Pfam" id="PF13154"/>
    </source>
</evidence>
<protein>
    <submittedName>
        <fullName evidence="2">DUF3991 domain-containing protein</fullName>
    </submittedName>
</protein>
<dbReference type="EMBL" id="VBSP01000001">
    <property type="protein sequence ID" value="TLQ49505.1"/>
    <property type="molecule type" value="Genomic_DNA"/>
</dbReference>
<reference evidence="2 3" key="1">
    <citation type="submission" date="2019-05" db="EMBL/GenBank/DDBJ databases">
        <title>The metagenome of a microbial culture collection derived from dairy environment covers the genomic content of the human microbiome.</title>
        <authorList>
            <person name="Roder T."/>
            <person name="Wuthrich D."/>
            <person name="Sattari Z."/>
            <person name="Von Ah U."/>
            <person name="Bar C."/>
            <person name="Ronchi F."/>
            <person name="Macpherson A.J."/>
            <person name="Ganal-Vonarburg S.C."/>
            <person name="Bruggmann R."/>
            <person name="Vergeres G."/>
        </authorList>
    </citation>
    <scope>NUCLEOTIDE SEQUENCE [LARGE SCALE GENOMIC DNA]</scope>
    <source>
        <strain evidence="2 3">FAM 24227</strain>
    </source>
</reference>
<dbReference type="AlphaFoldDB" id="A0A5R9EG53"/>
<organism evidence="2 3">
    <name type="scientific">Ruoffia tabacinasalis</name>
    <dbReference type="NCBI Taxonomy" id="87458"/>
    <lineage>
        <taxon>Bacteria</taxon>
        <taxon>Bacillati</taxon>
        <taxon>Bacillota</taxon>
        <taxon>Bacilli</taxon>
        <taxon>Lactobacillales</taxon>
        <taxon>Aerococcaceae</taxon>
        <taxon>Ruoffia</taxon>
    </lineage>
</organism>
<proteinExistence type="predicted"/>
<feature type="domain" description="DUF3991" evidence="1">
    <location>
        <begin position="135"/>
        <end position="206"/>
    </location>
</feature>
<evidence type="ECO:0000313" key="2">
    <source>
        <dbReference type="EMBL" id="TLQ49505.1"/>
    </source>
</evidence>